<evidence type="ECO:0000313" key="1">
    <source>
        <dbReference type="EMBL" id="QHT16374.1"/>
    </source>
</evidence>
<proteinExistence type="predicted"/>
<dbReference type="AlphaFoldDB" id="A0A6C0DJC1"/>
<protein>
    <submittedName>
        <fullName evidence="1">Uncharacterized protein</fullName>
    </submittedName>
</protein>
<name>A0A6C0DJC1_9ZZZZ</name>
<accession>A0A6C0DJC1</accession>
<dbReference type="EMBL" id="MN739622">
    <property type="protein sequence ID" value="QHT16374.1"/>
    <property type="molecule type" value="Genomic_DNA"/>
</dbReference>
<reference evidence="1" key="1">
    <citation type="journal article" date="2020" name="Nature">
        <title>Giant virus diversity and host interactions through global metagenomics.</title>
        <authorList>
            <person name="Schulz F."/>
            <person name="Roux S."/>
            <person name="Paez-Espino D."/>
            <person name="Jungbluth S."/>
            <person name="Walsh D.A."/>
            <person name="Denef V.J."/>
            <person name="McMahon K.D."/>
            <person name="Konstantinidis K.T."/>
            <person name="Eloe-Fadrosh E.A."/>
            <person name="Kyrpides N.C."/>
            <person name="Woyke T."/>
        </authorList>
    </citation>
    <scope>NUCLEOTIDE SEQUENCE</scope>
    <source>
        <strain evidence="1">GVMAG-M-3300023174-182</strain>
    </source>
</reference>
<organism evidence="1">
    <name type="scientific">viral metagenome</name>
    <dbReference type="NCBI Taxonomy" id="1070528"/>
    <lineage>
        <taxon>unclassified sequences</taxon>
        <taxon>metagenomes</taxon>
        <taxon>organismal metagenomes</taxon>
    </lineage>
</organism>
<sequence length="269" mass="32724">MSITFSSCFYIIKSKFPPETYIQWMNNFISIVNEFNLVIYTDENSIKYINTRENPRIKVIIKPMEEFYHYKYKDFWIINHEKNELLNDKVLWQVNMLWSEKIWFVKDTIDNKYFETEYFGWCDIGYFRNSHGTIHTQHLSNWANEDKIRGLDKEKIYYACVNNDDGFIQLLNNTVNKKNELGLPIEPIPPYQNSIAGGFFILHKNKIEWWCETYETKLKTYFENNYLVKDDQIILVDCILSNDTKCHFNILRENDIRFDNWFLFQRFLF</sequence>